<dbReference type="GO" id="GO:0044281">
    <property type="term" value="P:small molecule metabolic process"/>
    <property type="evidence" value="ECO:0007669"/>
    <property type="project" value="UniProtKB-ARBA"/>
</dbReference>
<dbReference type="SUPFAM" id="SSF53901">
    <property type="entry name" value="Thiolase-like"/>
    <property type="match status" value="1"/>
</dbReference>
<reference evidence="5 6" key="1">
    <citation type="submission" date="2018-06" db="EMBL/GenBank/DDBJ databases">
        <authorList>
            <consortium name="Pathogen Informatics"/>
            <person name="Doyle S."/>
        </authorList>
    </citation>
    <scope>NUCLEOTIDE SEQUENCE [LARGE SCALE GENOMIC DNA]</scope>
    <source>
        <strain evidence="5 6">NCTC10865</strain>
    </source>
</reference>
<sequence>MTSCGSGLKALHLATQAIQCGEADIVIAGGQENMSRAPHVLTDSRTGAQLGK</sequence>
<dbReference type="InterPro" id="IPR016039">
    <property type="entry name" value="Thiolase-like"/>
</dbReference>
<evidence type="ECO:0000256" key="3">
    <source>
        <dbReference type="ARBA" id="ARBA00023315"/>
    </source>
</evidence>
<proteinExistence type="inferred from homology"/>
<keyword evidence="2 5" id="KW-0808">Transferase</keyword>
<accession>A0A376RDD1</accession>
<dbReference type="EMBL" id="UGCD01000002">
    <property type="protein sequence ID" value="STI16038.1"/>
    <property type="molecule type" value="Genomic_DNA"/>
</dbReference>
<evidence type="ECO:0000256" key="1">
    <source>
        <dbReference type="ARBA" id="ARBA00010982"/>
    </source>
</evidence>
<evidence type="ECO:0000256" key="2">
    <source>
        <dbReference type="ARBA" id="ARBA00022679"/>
    </source>
</evidence>
<evidence type="ECO:0000313" key="5">
    <source>
        <dbReference type="EMBL" id="STI16038.1"/>
    </source>
</evidence>
<gene>
    <name evidence="5" type="primary">yqeF_2</name>
    <name evidence="5" type="ORF">NCTC10865_01274</name>
</gene>
<comment type="similarity">
    <text evidence="1">Belongs to the thiolase-like superfamily. Thiolase family.</text>
</comment>
<dbReference type="AlphaFoldDB" id="A0A376RDD1"/>
<dbReference type="Gene3D" id="3.40.47.10">
    <property type="match status" value="1"/>
</dbReference>
<dbReference type="PANTHER" id="PTHR18919">
    <property type="entry name" value="ACETYL-COA C-ACYLTRANSFERASE"/>
    <property type="match status" value="1"/>
</dbReference>
<dbReference type="Pfam" id="PF00108">
    <property type="entry name" value="Thiolase_N"/>
    <property type="match status" value="1"/>
</dbReference>
<dbReference type="InterPro" id="IPR020616">
    <property type="entry name" value="Thiolase_N"/>
</dbReference>
<organism evidence="5 6">
    <name type="scientific">Escherichia coli</name>
    <dbReference type="NCBI Taxonomy" id="562"/>
    <lineage>
        <taxon>Bacteria</taxon>
        <taxon>Pseudomonadati</taxon>
        <taxon>Pseudomonadota</taxon>
        <taxon>Gammaproteobacteria</taxon>
        <taxon>Enterobacterales</taxon>
        <taxon>Enterobacteriaceae</taxon>
        <taxon>Escherichia</taxon>
    </lineage>
</organism>
<dbReference type="EC" id="2.3.1.9" evidence="5"/>
<evidence type="ECO:0000313" key="6">
    <source>
        <dbReference type="Proteomes" id="UP000254159"/>
    </source>
</evidence>
<dbReference type="Proteomes" id="UP000254159">
    <property type="component" value="Unassembled WGS sequence"/>
</dbReference>
<dbReference type="GO" id="GO:0003985">
    <property type="term" value="F:acetyl-CoA C-acetyltransferase activity"/>
    <property type="evidence" value="ECO:0007669"/>
    <property type="project" value="UniProtKB-EC"/>
</dbReference>
<feature type="domain" description="Thiolase N-terminal" evidence="4">
    <location>
        <begin position="3"/>
        <end position="51"/>
    </location>
</feature>
<protein>
    <submittedName>
        <fullName evidence="5">Putative acyltransferase</fullName>
        <ecNumber evidence="5">2.3.1.9</ecNumber>
    </submittedName>
</protein>
<evidence type="ECO:0000259" key="4">
    <source>
        <dbReference type="Pfam" id="PF00108"/>
    </source>
</evidence>
<name>A0A376RDD1_ECOLX</name>
<dbReference type="PANTHER" id="PTHR18919:SF107">
    <property type="entry name" value="ACETYL-COA ACETYLTRANSFERASE, CYTOSOLIC"/>
    <property type="match status" value="1"/>
</dbReference>
<keyword evidence="3 5" id="KW-0012">Acyltransferase</keyword>